<evidence type="ECO:0000256" key="1">
    <source>
        <dbReference type="SAM" id="MobiDB-lite"/>
    </source>
</evidence>
<accession>U6KMD5</accession>
<reference evidence="2" key="1">
    <citation type="submission" date="2013-10" db="EMBL/GenBank/DDBJ databases">
        <title>Genomic analysis of the causative agents of coccidiosis in chickens.</title>
        <authorList>
            <person name="Reid A.J."/>
            <person name="Blake D."/>
            <person name="Billington K."/>
            <person name="Browne H."/>
            <person name="Dunn M."/>
            <person name="Hung S."/>
            <person name="Kawahara F."/>
            <person name="Miranda-Saavedra D."/>
            <person name="Mourier T."/>
            <person name="Nagra H."/>
            <person name="Otto T.D."/>
            <person name="Rawlings N."/>
            <person name="Sanchez A."/>
            <person name="Sanders M."/>
            <person name="Subramaniam C."/>
            <person name="Tay Y."/>
            <person name="Dear P."/>
            <person name="Doerig C."/>
            <person name="Gruber A."/>
            <person name="Parkinson J."/>
            <person name="Shirley M."/>
            <person name="Wan K.L."/>
            <person name="Berriman M."/>
            <person name="Tomley F."/>
            <person name="Pain A."/>
        </authorList>
    </citation>
    <scope>NUCLEOTIDE SEQUENCE [LARGE SCALE GENOMIC DNA]</scope>
    <source>
        <strain evidence="2">Houghton</strain>
    </source>
</reference>
<keyword evidence="3" id="KW-1185">Reference proteome</keyword>
<dbReference type="AlphaFoldDB" id="U6KMD5"/>
<protein>
    <submittedName>
        <fullName evidence="2">Uncharacterized protein</fullName>
    </submittedName>
</protein>
<organism evidence="2 3">
    <name type="scientific">Eimeria mitis</name>
    <dbReference type="NCBI Taxonomy" id="44415"/>
    <lineage>
        <taxon>Eukaryota</taxon>
        <taxon>Sar</taxon>
        <taxon>Alveolata</taxon>
        <taxon>Apicomplexa</taxon>
        <taxon>Conoidasida</taxon>
        <taxon>Coccidia</taxon>
        <taxon>Eucoccidiorida</taxon>
        <taxon>Eimeriorina</taxon>
        <taxon>Eimeriidae</taxon>
        <taxon>Eimeria</taxon>
    </lineage>
</organism>
<feature type="region of interest" description="Disordered" evidence="1">
    <location>
        <begin position="218"/>
        <end position="239"/>
    </location>
</feature>
<dbReference type="Proteomes" id="UP000030744">
    <property type="component" value="Unassembled WGS sequence"/>
</dbReference>
<dbReference type="OrthoDB" id="371154at2759"/>
<sequence length="415" mass="46166">MTLRNTVIHGFEEVIGGVSGLFTSEVKSSCFSFAYRVNTVAPYTVVYPGGILGSIMKGLVRSYFLVFQQSLINFKGIFALLIGIICKTRIIQAAVSAIKPVFRLARRGARGFQMFRSKTIAMRGDPVGQGVIDRLFKREAVVLTTILFQMHAVDVQQQYTEAEEIKSALSGAGGSWALAEGLFIGGAEFGRAFFSLVRRYRKSAMAYVQACEALKSGSLDRATEPPTENAEGAPQERPAADASVENLLEDALEFFDNAHPEASGGDEALTTVQKMKLLAQSCRKNRRFVETYEKRHYDYTKRLIIQMVRVLKYYFKYFKSYIADILSIFYESAIVMLETKINDSVGAAEGSNSPADEMVAAEARHAARRSAAQSATDETQLPRKLFRVPKFAEEATRLANGFFEASKCQHRRLFC</sequence>
<dbReference type="GeneID" id="60404557"/>
<gene>
    <name evidence="2" type="ORF">EMH_0092040</name>
</gene>
<reference evidence="2" key="2">
    <citation type="submission" date="2013-10" db="EMBL/GenBank/DDBJ databases">
        <authorList>
            <person name="Aslett M."/>
        </authorList>
    </citation>
    <scope>NUCLEOTIDE SEQUENCE [LARGE SCALE GENOMIC DNA]</scope>
    <source>
        <strain evidence="2">Houghton</strain>
    </source>
</reference>
<evidence type="ECO:0000313" key="2">
    <source>
        <dbReference type="EMBL" id="CDJ36618.1"/>
    </source>
</evidence>
<dbReference type="RefSeq" id="XP_037878906.1">
    <property type="nucleotide sequence ID" value="XM_038023052.1"/>
</dbReference>
<dbReference type="VEuPathDB" id="ToxoDB:EMH_0092040"/>
<name>U6KMD5_9EIME</name>
<proteinExistence type="predicted"/>
<evidence type="ECO:0000313" key="3">
    <source>
        <dbReference type="Proteomes" id="UP000030744"/>
    </source>
</evidence>
<dbReference type="EMBL" id="HG736406">
    <property type="protein sequence ID" value="CDJ36618.1"/>
    <property type="molecule type" value="Genomic_DNA"/>
</dbReference>